<accession>A0A0B8QNI6</accession>
<organism evidence="4 5">
    <name type="scientific">Vibrio ishigakensis</name>
    <dbReference type="NCBI Taxonomy" id="1481914"/>
    <lineage>
        <taxon>Bacteria</taxon>
        <taxon>Pseudomonadati</taxon>
        <taxon>Pseudomonadota</taxon>
        <taxon>Gammaproteobacteria</taxon>
        <taxon>Vibrionales</taxon>
        <taxon>Vibrionaceae</taxon>
        <taxon>Vibrio</taxon>
    </lineage>
</organism>
<reference evidence="4 5" key="2">
    <citation type="submission" date="2015-01" db="EMBL/GenBank/DDBJ databases">
        <authorList>
            <consortium name="NBRP consortium"/>
            <person name="Sawabe T."/>
            <person name="Meirelles P."/>
            <person name="Feng G."/>
            <person name="Sayaka M."/>
            <person name="Hattori M."/>
            <person name="Ohkuma M."/>
        </authorList>
    </citation>
    <scope>NUCLEOTIDE SEQUENCE [LARGE SCALE GENOMIC DNA]</scope>
    <source>
        <strain evidence="5">JCM 19241</strain>
    </source>
</reference>
<dbReference type="AlphaFoldDB" id="A0A0B8QNI6"/>
<sequence length="252" mass="28518">MLKHIVILSGVLVLSGCVSSQKAQEEERQFRQESMQAIETSEQNITQQLDALRTTIESQNSTIVSLQDNVSVLSRRVDNLAKQNARQLLDESQKKPEPIVIPATPIAETQTVLGSIEMVEFEQINQSFEARIDTGAATSSLNAVDIQEFERNGNKWVRFNLSTDKEENAEPVWMEAPLIRYAKVRQSNTAKAERRAVIELWIKLGDIREKAQFTLADRSHMTHAVLLGREFIKDIALVDVSKTYVQTKPQQQ</sequence>
<protein>
    <recommendedName>
        <fullName evidence="3">Retropepsin-like aspartic endopeptidase domain-containing protein</fullName>
    </recommendedName>
</protein>
<feature type="coiled-coil region" evidence="1">
    <location>
        <begin position="49"/>
        <end position="83"/>
    </location>
</feature>
<feature type="chain" id="PRO_5002124230" description="Retropepsin-like aspartic endopeptidase domain-containing protein" evidence="2">
    <location>
        <begin position="24"/>
        <end position="252"/>
    </location>
</feature>
<dbReference type="InterPro" id="IPR021109">
    <property type="entry name" value="Peptidase_aspartic_dom_sf"/>
</dbReference>
<dbReference type="STRING" id="1481914.JCM19241_4110"/>
<dbReference type="EMBL" id="BBSC01000006">
    <property type="protein sequence ID" value="GAM76573.1"/>
    <property type="molecule type" value="Genomic_DNA"/>
</dbReference>
<dbReference type="SUPFAM" id="SSF50630">
    <property type="entry name" value="Acid proteases"/>
    <property type="match status" value="1"/>
</dbReference>
<feature type="signal peptide" evidence="2">
    <location>
        <begin position="1"/>
        <end position="23"/>
    </location>
</feature>
<evidence type="ECO:0000259" key="3">
    <source>
        <dbReference type="Pfam" id="PF05618"/>
    </source>
</evidence>
<reference evidence="4 5" key="1">
    <citation type="submission" date="2015-01" db="EMBL/GenBank/DDBJ databases">
        <title>Vibrio sp. C94 JCM 19241 whole genome shotgun sequence.</title>
        <authorList>
            <person name="Sawabe T."/>
            <person name="Meirelles P."/>
            <person name="Feng G."/>
            <person name="Sayaka M."/>
            <person name="Hattori M."/>
            <person name="Ohkuma M."/>
        </authorList>
    </citation>
    <scope>NUCLEOTIDE SEQUENCE [LARGE SCALE GENOMIC DNA]</scope>
    <source>
        <strain evidence="5">JCM 19241</strain>
    </source>
</reference>
<dbReference type="Gene3D" id="2.40.70.10">
    <property type="entry name" value="Acid Proteases"/>
    <property type="match status" value="1"/>
</dbReference>
<dbReference type="PROSITE" id="PS51257">
    <property type="entry name" value="PROKAR_LIPOPROTEIN"/>
    <property type="match status" value="1"/>
</dbReference>
<keyword evidence="1" id="KW-0175">Coiled coil</keyword>
<dbReference type="InterPro" id="IPR008503">
    <property type="entry name" value="Asp_endopeptidase"/>
</dbReference>
<evidence type="ECO:0000256" key="1">
    <source>
        <dbReference type="SAM" id="Coils"/>
    </source>
</evidence>
<gene>
    <name evidence="4" type="ORF">JCM19241_4110</name>
</gene>
<feature type="domain" description="Retropepsin-like aspartic endopeptidase" evidence="3">
    <location>
        <begin position="112"/>
        <end position="249"/>
    </location>
</feature>
<evidence type="ECO:0000313" key="4">
    <source>
        <dbReference type="EMBL" id="GAM76573.1"/>
    </source>
</evidence>
<evidence type="ECO:0000313" key="5">
    <source>
        <dbReference type="Proteomes" id="UP000031666"/>
    </source>
</evidence>
<dbReference type="PANTHER" id="PTHR38037">
    <property type="entry name" value="ZN_PROTEASE DOMAIN-CONTAINING PROTEIN"/>
    <property type="match status" value="1"/>
</dbReference>
<comment type="caution">
    <text evidence="4">The sequence shown here is derived from an EMBL/GenBank/DDBJ whole genome shotgun (WGS) entry which is preliminary data.</text>
</comment>
<keyword evidence="2" id="KW-0732">Signal</keyword>
<dbReference type="PANTHER" id="PTHR38037:SF2">
    <property type="entry name" value="ATP-DEPENDENT ZINC PROTEASE DOMAIN-CONTAINING PROTEIN-RELATED"/>
    <property type="match status" value="1"/>
</dbReference>
<dbReference type="Proteomes" id="UP000031666">
    <property type="component" value="Unassembled WGS sequence"/>
</dbReference>
<name>A0A0B8QNI6_9VIBR</name>
<proteinExistence type="predicted"/>
<dbReference type="Pfam" id="PF05618">
    <property type="entry name" value="Zn_protease"/>
    <property type="match status" value="1"/>
</dbReference>
<evidence type="ECO:0000256" key="2">
    <source>
        <dbReference type="SAM" id="SignalP"/>
    </source>
</evidence>